<proteinExistence type="predicted"/>
<sequence>MPSSTENLVSTVQIRPPAPAEAEGHSHAELLGTSLELVHRSFVGTVVMQVTVGGRFDPTT</sequence>
<evidence type="ECO:0000313" key="2">
    <source>
        <dbReference type="Proteomes" id="UP000807115"/>
    </source>
</evidence>
<evidence type="ECO:0000313" key="1">
    <source>
        <dbReference type="EMBL" id="KAG0552873.1"/>
    </source>
</evidence>
<organism evidence="1 2">
    <name type="scientific">Sorghum bicolor</name>
    <name type="common">Sorghum</name>
    <name type="synonym">Sorghum vulgare</name>
    <dbReference type="NCBI Taxonomy" id="4558"/>
    <lineage>
        <taxon>Eukaryota</taxon>
        <taxon>Viridiplantae</taxon>
        <taxon>Streptophyta</taxon>
        <taxon>Embryophyta</taxon>
        <taxon>Tracheophyta</taxon>
        <taxon>Spermatophyta</taxon>
        <taxon>Magnoliopsida</taxon>
        <taxon>Liliopsida</taxon>
        <taxon>Poales</taxon>
        <taxon>Poaceae</taxon>
        <taxon>PACMAD clade</taxon>
        <taxon>Panicoideae</taxon>
        <taxon>Andropogonodae</taxon>
        <taxon>Andropogoneae</taxon>
        <taxon>Sorghinae</taxon>
        <taxon>Sorghum</taxon>
    </lineage>
</organism>
<dbReference type="AlphaFoldDB" id="A0A921S6Z9"/>
<dbReference type="Proteomes" id="UP000807115">
    <property type="component" value="Chromosome 1"/>
</dbReference>
<comment type="caution">
    <text evidence="1">The sequence shown here is derived from an EMBL/GenBank/DDBJ whole genome shotgun (WGS) entry which is preliminary data.</text>
</comment>
<dbReference type="EMBL" id="CM027680">
    <property type="protein sequence ID" value="KAG0552873.1"/>
    <property type="molecule type" value="Genomic_DNA"/>
</dbReference>
<gene>
    <name evidence="1" type="ORF">BDA96_01G545500</name>
</gene>
<reference evidence="1" key="2">
    <citation type="submission" date="2020-10" db="EMBL/GenBank/DDBJ databases">
        <authorList>
            <person name="Cooper E.A."/>
            <person name="Brenton Z.W."/>
            <person name="Flinn B.S."/>
            <person name="Jenkins J."/>
            <person name="Shu S."/>
            <person name="Flowers D."/>
            <person name="Luo F."/>
            <person name="Wang Y."/>
            <person name="Xia P."/>
            <person name="Barry K."/>
            <person name="Daum C."/>
            <person name="Lipzen A."/>
            <person name="Yoshinaga Y."/>
            <person name="Schmutz J."/>
            <person name="Saski C."/>
            <person name="Vermerris W."/>
            <person name="Kresovich S."/>
        </authorList>
    </citation>
    <scope>NUCLEOTIDE SEQUENCE</scope>
</reference>
<protein>
    <submittedName>
        <fullName evidence="1">Uncharacterized protein</fullName>
    </submittedName>
</protein>
<accession>A0A921S6Z9</accession>
<reference evidence="1" key="1">
    <citation type="journal article" date="2019" name="BMC Genomics">
        <title>A new reference genome for Sorghum bicolor reveals high levels of sequence similarity between sweet and grain genotypes: implications for the genetics of sugar metabolism.</title>
        <authorList>
            <person name="Cooper E.A."/>
            <person name="Brenton Z.W."/>
            <person name="Flinn B.S."/>
            <person name="Jenkins J."/>
            <person name="Shu S."/>
            <person name="Flowers D."/>
            <person name="Luo F."/>
            <person name="Wang Y."/>
            <person name="Xia P."/>
            <person name="Barry K."/>
            <person name="Daum C."/>
            <person name="Lipzen A."/>
            <person name="Yoshinaga Y."/>
            <person name="Schmutz J."/>
            <person name="Saski C."/>
            <person name="Vermerris W."/>
            <person name="Kresovich S."/>
        </authorList>
    </citation>
    <scope>NUCLEOTIDE SEQUENCE</scope>
</reference>
<name>A0A921S6Z9_SORBI</name>